<proteinExistence type="predicted"/>
<dbReference type="Proteomes" id="UP000642070">
    <property type="component" value="Unassembled WGS sequence"/>
</dbReference>
<sequence length="61" mass="6763">MTDLDEMTPDERAKVLAAIAAQQPIRMIRPDGRTVPVGPDRVAERLAAGYTLTRTDPKETR</sequence>
<dbReference type="EMBL" id="BMPI01000035">
    <property type="protein sequence ID" value="GGM52426.1"/>
    <property type="molecule type" value="Genomic_DNA"/>
</dbReference>
<accession>A0A917U1V4</accession>
<gene>
    <name evidence="1" type="ORF">GCM10007977_062480</name>
</gene>
<dbReference type="RefSeq" id="WP_190253562.1">
    <property type="nucleotide sequence ID" value="NZ_BMPI01000035.1"/>
</dbReference>
<dbReference type="AlphaFoldDB" id="A0A917U1V4"/>
<keyword evidence="2" id="KW-1185">Reference proteome</keyword>
<evidence type="ECO:0000313" key="2">
    <source>
        <dbReference type="Proteomes" id="UP000642070"/>
    </source>
</evidence>
<organism evidence="1 2">
    <name type="scientific">Dactylosporangium sucinum</name>
    <dbReference type="NCBI Taxonomy" id="1424081"/>
    <lineage>
        <taxon>Bacteria</taxon>
        <taxon>Bacillati</taxon>
        <taxon>Actinomycetota</taxon>
        <taxon>Actinomycetes</taxon>
        <taxon>Micromonosporales</taxon>
        <taxon>Micromonosporaceae</taxon>
        <taxon>Dactylosporangium</taxon>
    </lineage>
</organism>
<reference evidence="1" key="2">
    <citation type="submission" date="2020-09" db="EMBL/GenBank/DDBJ databases">
        <authorList>
            <person name="Sun Q."/>
            <person name="Ohkuma M."/>
        </authorList>
    </citation>
    <scope>NUCLEOTIDE SEQUENCE</scope>
    <source>
        <strain evidence="1">JCM 19831</strain>
    </source>
</reference>
<reference evidence="1" key="1">
    <citation type="journal article" date="2014" name="Int. J. Syst. Evol. Microbiol.">
        <title>Complete genome sequence of Corynebacterium casei LMG S-19264T (=DSM 44701T), isolated from a smear-ripened cheese.</title>
        <authorList>
            <consortium name="US DOE Joint Genome Institute (JGI-PGF)"/>
            <person name="Walter F."/>
            <person name="Albersmeier A."/>
            <person name="Kalinowski J."/>
            <person name="Ruckert C."/>
        </authorList>
    </citation>
    <scope>NUCLEOTIDE SEQUENCE</scope>
    <source>
        <strain evidence="1">JCM 19831</strain>
    </source>
</reference>
<protein>
    <submittedName>
        <fullName evidence="1">Uncharacterized protein</fullName>
    </submittedName>
</protein>
<name>A0A917U1V4_9ACTN</name>
<comment type="caution">
    <text evidence="1">The sequence shown here is derived from an EMBL/GenBank/DDBJ whole genome shotgun (WGS) entry which is preliminary data.</text>
</comment>
<evidence type="ECO:0000313" key="1">
    <source>
        <dbReference type="EMBL" id="GGM52426.1"/>
    </source>
</evidence>